<dbReference type="EMBL" id="CP106882">
    <property type="protein sequence ID" value="UYG53414.1"/>
    <property type="molecule type" value="Genomic_DNA"/>
</dbReference>
<dbReference type="SUPFAM" id="SSF53474">
    <property type="entry name" value="alpha/beta-Hydrolases"/>
    <property type="match status" value="1"/>
</dbReference>
<evidence type="ECO:0000313" key="3">
    <source>
        <dbReference type="Proteomes" id="UP001162800"/>
    </source>
</evidence>
<dbReference type="GO" id="GO:0016787">
    <property type="term" value="F:hydrolase activity"/>
    <property type="evidence" value="ECO:0007669"/>
    <property type="project" value="UniProtKB-KW"/>
</dbReference>
<dbReference type="RefSeq" id="WP_231043721.1">
    <property type="nucleotide sequence ID" value="NZ_CP106882.1"/>
</dbReference>
<keyword evidence="2" id="KW-0614">Plasmid</keyword>
<accession>A0ABY6GE86</accession>
<reference evidence="2" key="1">
    <citation type="submission" date="2022-09" db="EMBL/GenBank/DDBJ databases">
        <title>The complete genome of Acidovorax sp. 5MLIR.</title>
        <authorList>
            <person name="Liu L."/>
            <person name="Yue J."/>
            <person name="Yang F."/>
            <person name="Yuan J."/>
            <person name="Li L."/>
        </authorList>
    </citation>
    <scope>NUCLEOTIDE SEQUENCE</scope>
    <source>
        <strain evidence="2">5MLIR</strain>
        <plasmid evidence="2">unnamed1</plasmid>
    </source>
</reference>
<evidence type="ECO:0000313" key="2">
    <source>
        <dbReference type="EMBL" id="UYG53414.1"/>
    </source>
</evidence>
<dbReference type="Pfam" id="PF12697">
    <property type="entry name" value="Abhydrolase_6"/>
    <property type="match status" value="1"/>
</dbReference>
<evidence type="ECO:0000259" key="1">
    <source>
        <dbReference type="Pfam" id="PF12697"/>
    </source>
</evidence>
<geneLocation type="plasmid" evidence="2 3">
    <name>unnamed1</name>
</geneLocation>
<feature type="domain" description="AB hydrolase-1" evidence="1">
    <location>
        <begin position="45"/>
        <end position="273"/>
    </location>
</feature>
<keyword evidence="3" id="KW-1185">Reference proteome</keyword>
<protein>
    <submittedName>
        <fullName evidence="2">Alpha/beta hydrolase</fullName>
    </submittedName>
</protein>
<dbReference type="Proteomes" id="UP001162800">
    <property type="component" value="Plasmid unnamed1"/>
</dbReference>
<dbReference type="PANTHER" id="PTHR46438">
    <property type="entry name" value="ALPHA/BETA-HYDROLASES SUPERFAMILY PROTEIN"/>
    <property type="match status" value="1"/>
</dbReference>
<dbReference type="Gene3D" id="3.40.50.1820">
    <property type="entry name" value="alpha/beta hydrolase"/>
    <property type="match status" value="1"/>
</dbReference>
<dbReference type="InterPro" id="IPR000073">
    <property type="entry name" value="AB_hydrolase_1"/>
</dbReference>
<name>A0ABY6GE86_9BURK</name>
<gene>
    <name evidence="2" type="ORF">M9799_18750</name>
</gene>
<dbReference type="InterPro" id="IPR029058">
    <property type="entry name" value="AB_hydrolase_fold"/>
</dbReference>
<sequence>MQFPPHEAEAAATLVAACDARATHHALDLGGCETRWREWGEGTPLVLIHGGHGSWMHWIRNIEALALHFRVIVPDLAGFGDSEDFALDAHDPARLSQLVRSLRLGVEHLAPAGPLHLAGFSFGGAVAGLLAPQLPRLQRLALLGCAGHGGRRRDRGPLLDWRAQAGAQRWQALQQNLEAFMLSGPADAMALYVHGQSCERTRFRSKAFSRSPLLLETLQQVDQPVLMVWGDDDVTAVPAEAAQALAQDKPTRDWTLVAGAGHWVQYERPEAINTLLTSWLKAA</sequence>
<organism evidence="2 3">
    <name type="scientific">Comamonas endophytica</name>
    <dbReference type="NCBI Taxonomy" id="2949090"/>
    <lineage>
        <taxon>Bacteria</taxon>
        <taxon>Pseudomonadati</taxon>
        <taxon>Pseudomonadota</taxon>
        <taxon>Betaproteobacteria</taxon>
        <taxon>Burkholderiales</taxon>
        <taxon>Comamonadaceae</taxon>
        <taxon>Comamonas</taxon>
    </lineage>
</organism>
<keyword evidence="2" id="KW-0378">Hydrolase</keyword>
<proteinExistence type="predicted"/>
<dbReference type="PRINTS" id="PR00111">
    <property type="entry name" value="ABHYDROLASE"/>
</dbReference>